<protein>
    <recommendedName>
        <fullName evidence="2">MADF domain-containing protein</fullName>
    </recommendedName>
</protein>
<organism evidence="3">
    <name type="scientific">Ooceraea biroi</name>
    <name type="common">Clonal raider ant</name>
    <name type="synonym">Cerapachys biroi</name>
    <dbReference type="NCBI Taxonomy" id="2015173"/>
    <lineage>
        <taxon>Eukaryota</taxon>
        <taxon>Metazoa</taxon>
        <taxon>Ecdysozoa</taxon>
        <taxon>Arthropoda</taxon>
        <taxon>Hexapoda</taxon>
        <taxon>Insecta</taxon>
        <taxon>Pterygota</taxon>
        <taxon>Neoptera</taxon>
        <taxon>Endopterygota</taxon>
        <taxon>Hymenoptera</taxon>
        <taxon>Apocrita</taxon>
        <taxon>Aculeata</taxon>
        <taxon>Formicoidea</taxon>
        <taxon>Formicidae</taxon>
        <taxon>Dorylinae</taxon>
        <taxon>Ooceraea</taxon>
    </lineage>
</organism>
<dbReference type="PROSITE" id="PS51029">
    <property type="entry name" value="MADF"/>
    <property type="match status" value="1"/>
</dbReference>
<comment type="caution">
    <text evidence="3">The sequence shown here is derived from an EMBL/GenBank/DDBJ whole genome shotgun (WGS) entry which is preliminary data.</text>
</comment>
<feature type="compositionally biased region" description="Acidic residues" evidence="1">
    <location>
        <begin position="137"/>
        <end position="147"/>
    </location>
</feature>
<gene>
    <name evidence="3" type="ORF">DMN91_003512</name>
</gene>
<reference evidence="3" key="1">
    <citation type="journal article" date="2018" name="Genome Res.">
        <title>The genomic architecture and molecular evolution of ant odorant receptors.</title>
        <authorList>
            <person name="McKenzie S.K."/>
            <person name="Kronauer D.J.C."/>
        </authorList>
    </citation>
    <scope>NUCLEOTIDE SEQUENCE [LARGE SCALE GENOMIC DNA]</scope>
    <source>
        <strain evidence="3">Clonal line C1</strain>
    </source>
</reference>
<dbReference type="PANTHER" id="PTHR21505">
    <property type="entry name" value="MADF DOMAIN-CONTAINING PROTEIN-RELATED"/>
    <property type="match status" value="1"/>
</dbReference>
<dbReference type="InterPro" id="IPR006578">
    <property type="entry name" value="MADF-dom"/>
</dbReference>
<feature type="region of interest" description="Disordered" evidence="1">
    <location>
        <begin position="123"/>
        <end position="162"/>
    </location>
</feature>
<name>A0A3L8DU79_OOCBI</name>
<evidence type="ECO:0000256" key="1">
    <source>
        <dbReference type="SAM" id="MobiDB-lite"/>
    </source>
</evidence>
<dbReference type="PANTHER" id="PTHR21505:SF8">
    <property type="entry name" value="DPT-YFP REPRESSOR BY OVEREXPRESSION, ISOFORM D-RELATED"/>
    <property type="match status" value="1"/>
</dbReference>
<dbReference type="Proteomes" id="UP000279307">
    <property type="component" value="Chromosome 4"/>
</dbReference>
<evidence type="ECO:0000259" key="2">
    <source>
        <dbReference type="PROSITE" id="PS51029"/>
    </source>
</evidence>
<dbReference type="Pfam" id="PF10545">
    <property type="entry name" value="MADF_DNA_bdg"/>
    <property type="match status" value="1"/>
</dbReference>
<accession>A0A3L8DU79</accession>
<dbReference type="SMART" id="SM00595">
    <property type="entry name" value="MADF"/>
    <property type="match status" value="1"/>
</dbReference>
<evidence type="ECO:0000313" key="3">
    <source>
        <dbReference type="EMBL" id="RLU23308.1"/>
    </source>
</evidence>
<proteinExistence type="predicted"/>
<feature type="domain" description="MADF" evidence="2">
    <location>
        <begin position="13"/>
        <end position="112"/>
    </location>
</feature>
<sequence>MDIRLWSKELITDFINMYKCYPCLWKIKSDEYKNRNLRDEAYKNLIEFYKMRGFPDTNRDFIVKKIQSLRGSFRKETKKIQESQRSGRGTKEIYVSSLWYYDLLLFTKDQELPVDTLSSVSNIDTQEDIQDARNEENKEEEESEMEESSTSRQNAPKNDIGTVVKPAVKSKKRKIADSHTEFLEMCTATLKANNQPINEFDAIGINVSKKLAKMEQAVYAENCTELAQQLHHLRLLQHLKYFSLKRQISCP</sequence>
<dbReference type="AlphaFoldDB" id="A0A3L8DU79"/>
<reference evidence="3" key="2">
    <citation type="submission" date="2018-07" db="EMBL/GenBank/DDBJ databases">
        <authorList>
            <person name="Mckenzie S.K."/>
            <person name="Kronauer D.J.C."/>
        </authorList>
    </citation>
    <scope>NUCLEOTIDE SEQUENCE</scope>
    <source>
        <strain evidence="3">Clonal line C1</strain>
    </source>
</reference>
<dbReference type="OrthoDB" id="6617753at2759"/>
<dbReference type="EMBL" id="QOIP01000004">
    <property type="protein sequence ID" value="RLU23308.1"/>
    <property type="molecule type" value="Genomic_DNA"/>
</dbReference>